<name>A0A9W7E7I1_9STRA</name>
<evidence type="ECO:0000313" key="1">
    <source>
        <dbReference type="EMBL" id="GMH71224.1"/>
    </source>
</evidence>
<dbReference type="EMBL" id="BRXZ01004240">
    <property type="protein sequence ID" value="GMH71224.1"/>
    <property type="molecule type" value="Genomic_DNA"/>
</dbReference>
<reference evidence="1" key="1">
    <citation type="submission" date="2022-07" db="EMBL/GenBank/DDBJ databases">
        <title>Genome analysis of Parmales, a sister group of diatoms, reveals the evolutionary specialization of diatoms from phago-mixotrophs to photoautotrophs.</title>
        <authorList>
            <person name="Ban H."/>
            <person name="Sato S."/>
            <person name="Yoshikawa S."/>
            <person name="Kazumasa Y."/>
            <person name="Nakamura Y."/>
            <person name="Ichinomiya M."/>
            <person name="Saitoh K."/>
            <person name="Sato N."/>
            <person name="Blanc-Mathieu R."/>
            <person name="Endo H."/>
            <person name="Kuwata A."/>
            <person name="Ogata H."/>
        </authorList>
    </citation>
    <scope>NUCLEOTIDE SEQUENCE</scope>
</reference>
<protein>
    <submittedName>
        <fullName evidence="1">Uncharacterized protein</fullName>
    </submittedName>
</protein>
<dbReference type="Proteomes" id="UP001165082">
    <property type="component" value="Unassembled WGS sequence"/>
</dbReference>
<comment type="caution">
    <text evidence="1">The sequence shown here is derived from an EMBL/GenBank/DDBJ whole genome shotgun (WGS) entry which is preliminary data.</text>
</comment>
<proteinExistence type="predicted"/>
<dbReference type="OrthoDB" id="10428759at2759"/>
<accession>A0A9W7E7I1</accession>
<keyword evidence="2" id="KW-1185">Reference proteome</keyword>
<evidence type="ECO:0000313" key="2">
    <source>
        <dbReference type="Proteomes" id="UP001165082"/>
    </source>
</evidence>
<dbReference type="AlphaFoldDB" id="A0A9W7E7I1"/>
<organism evidence="1 2">
    <name type="scientific">Triparma retinervis</name>
    <dbReference type="NCBI Taxonomy" id="2557542"/>
    <lineage>
        <taxon>Eukaryota</taxon>
        <taxon>Sar</taxon>
        <taxon>Stramenopiles</taxon>
        <taxon>Ochrophyta</taxon>
        <taxon>Bolidophyceae</taxon>
        <taxon>Parmales</taxon>
        <taxon>Triparmaceae</taxon>
        <taxon>Triparma</taxon>
    </lineage>
</organism>
<sequence length="692" mass="79789">MDKWREAARDINPDDGIAEVLAKVLERWEAENREFLVQEEIFMDSQTSEILRLSRDTSALKLIVKLKNAAEKKERAAVSIRDERFEALLESIRRNLESHTSLSDISAYRLVGLILSCLKVGERRDRRSLKDFREYESYFAGASRGFVYVLSDNTTRLLTGILERLNDDEIGRIAREARPPTLSALAFCIPSLCHDHRTRELAVPIGKKFFSYLRKPTFSKELVQYCLDRPFDFYTLKMIASAAKDDMPFYFKQLQNGKDPSMARLTGYRLPRENFHFANVIAKNLGRITNVDKRAGFPSPFWLEFFAHHMFTAPKLQRIYQAHHHGRIGRRFDSMYGPNYAVTLGTYGWPESAAFFRGYLSEENRGGQLNQLFGLAVRGHSRNPMGSFFPFLNFNVRGLSHMKLMWAMTVLGVVDDEELREAVDFLWSSYLDHIEETKNLNFSGDKDQELQAALVHYTEMFETIYAIEGRNERILGTLPTRPHPDDVVIKSQFEEGGETDSEFSTTTTTTNTTPIISGLLSLKASPEYDKYMREGGVDKHEFSLVERFANDISKTLDSLGFEHRRDFNPRLDMRGSRGVVVEEIVNWGGLEIVHESSKKVAIRVVPLTNSIKDVLAGHWVSDGFFKAQNRILESEGFTVVEIFHSEWNQIYIKEDVDEANKLKNHFVTKRLREHAGIELDWIGGRFFRKWFN</sequence>
<gene>
    <name evidence="1" type="ORF">TrRE_jg1677</name>
</gene>